<dbReference type="AlphaFoldDB" id="A0A2N0R9X5"/>
<name>A0A2N0R9X5_9GLOM</name>
<feature type="transmembrane region" description="Helical" evidence="1">
    <location>
        <begin position="107"/>
        <end position="130"/>
    </location>
</feature>
<dbReference type="VEuPathDB" id="FungiDB:RhiirA1_445096"/>
<comment type="caution">
    <text evidence="2">The sequence shown here is derived from an EMBL/GenBank/DDBJ whole genome shotgun (WGS) entry which is preliminary data.</text>
</comment>
<evidence type="ECO:0000256" key="1">
    <source>
        <dbReference type="SAM" id="Phobius"/>
    </source>
</evidence>
<reference evidence="2 3" key="1">
    <citation type="submission" date="2017-10" db="EMBL/GenBank/DDBJ databases">
        <title>Extensive intraspecific genome diversity in a model arbuscular mycorrhizal fungus.</title>
        <authorList>
            <person name="Chen E.C.H."/>
            <person name="Morin E."/>
            <person name="Baudet D."/>
            <person name="Noel J."/>
            <person name="Ndikumana S."/>
            <person name="Charron P."/>
            <person name="St-Onge C."/>
            <person name="Giorgi J."/>
            <person name="Grigoriev I.V."/>
            <person name="Roux C."/>
            <person name="Martin F.M."/>
            <person name="Corradi N."/>
        </authorList>
    </citation>
    <scope>NUCLEOTIDE SEQUENCE [LARGE SCALE GENOMIC DNA]</scope>
    <source>
        <strain evidence="2 3">A1</strain>
    </source>
</reference>
<reference evidence="2 3" key="2">
    <citation type="submission" date="2017-10" db="EMBL/GenBank/DDBJ databases">
        <title>Genome analyses suggest a sexual origin of heterokaryosis in a supposedly ancient asexual fungus.</title>
        <authorList>
            <person name="Corradi N."/>
            <person name="Sedzielewska K."/>
            <person name="Noel J."/>
            <person name="Charron P."/>
            <person name="Farinelli L."/>
            <person name="Marton T."/>
            <person name="Kruger M."/>
            <person name="Pelin A."/>
            <person name="Brachmann A."/>
            <person name="Corradi N."/>
        </authorList>
    </citation>
    <scope>NUCLEOTIDE SEQUENCE [LARGE SCALE GENOMIC DNA]</scope>
    <source>
        <strain evidence="2 3">A1</strain>
    </source>
</reference>
<accession>A0A2N0R9X5</accession>
<evidence type="ECO:0000313" key="3">
    <source>
        <dbReference type="Proteomes" id="UP000232688"/>
    </source>
</evidence>
<evidence type="ECO:0000313" key="2">
    <source>
        <dbReference type="EMBL" id="PKC60108.1"/>
    </source>
</evidence>
<dbReference type="EMBL" id="LLXH01001202">
    <property type="protein sequence ID" value="PKC60108.1"/>
    <property type="molecule type" value="Genomic_DNA"/>
</dbReference>
<protein>
    <submittedName>
        <fullName evidence="2">Uncharacterized protein</fullName>
    </submittedName>
</protein>
<keyword evidence="1" id="KW-1133">Transmembrane helix</keyword>
<sequence>MCLGEWRLFFIMSSISWALFFTSSLRECGLGLSSLCLGLLLIRSSFGPSLFRYVGWDSQKVEQDIRESFLKNKEGLHIPFLSNIKEFLDDNKSFVCPGEMSVKGHNNLKLCFCLSSFCLIVMYTFVVAVIDRELKYETKKKKNLLYLEYLDEYKIKVFHRPTLSFDDHKKDYECDKIFGLSFLTLIMQFCSSPTFGCFWSNCAPSLLMITRKTTDVIEPLDCFS</sequence>
<proteinExistence type="predicted"/>
<keyword evidence="1" id="KW-0472">Membrane</keyword>
<organism evidence="2 3">
    <name type="scientific">Rhizophagus irregularis</name>
    <dbReference type="NCBI Taxonomy" id="588596"/>
    <lineage>
        <taxon>Eukaryota</taxon>
        <taxon>Fungi</taxon>
        <taxon>Fungi incertae sedis</taxon>
        <taxon>Mucoromycota</taxon>
        <taxon>Glomeromycotina</taxon>
        <taxon>Glomeromycetes</taxon>
        <taxon>Glomerales</taxon>
        <taxon>Glomeraceae</taxon>
        <taxon>Rhizophagus</taxon>
    </lineage>
</organism>
<dbReference type="Proteomes" id="UP000232688">
    <property type="component" value="Unassembled WGS sequence"/>
</dbReference>
<gene>
    <name evidence="2" type="ORF">RhiirA1_445096</name>
</gene>
<keyword evidence="1" id="KW-0812">Transmembrane</keyword>